<dbReference type="PROSITE" id="PS51352">
    <property type="entry name" value="THIOREDOXIN_2"/>
    <property type="match status" value="1"/>
</dbReference>
<evidence type="ECO:0000256" key="11">
    <source>
        <dbReference type="ARBA" id="ARBA00049091"/>
    </source>
</evidence>
<dbReference type="InterPro" id="IPR013766">
    <property type="entry name" value="Thioredoxin_domain"/>
</dbReference>
<evidence type="ECO:0000256" key="3">
    <source>
        <dbReference type="ARBA" id="ARBA00022559"/>
    </source>
</evidence>
<comment type="function">
    <text evidence="1">Thiol-specific peroxidase that catalyzes the reduction of hydrogen peroxide and organic hydroperoxides to water and alcohols, respectively. Plays a role in cell protection against oxidative stress by detoxifying peroxides and as sensor of hydrogen peroxide-mediated signaling events.</text>
</comment>
<keyword evidence="7" id="KW-0676">Redox-active center</keyword>
<keyword evidence="3" id="KW-0575">Peroxidase</keyword>
<protein>
    <recommendedName>
        <fullName evidence="2">thioredoxin-dependent peroxiredoxin</fullName>
        <ecNumber evidence="2">1.11.1.24</ecNumber>
    </recommendedName>
    <alternativeName>
        <fullName evidence="10">Bacterioferritin comigratory protein</fullName>
    </alternativeName>
    <alternativeName>
        <fullName evidence="8">Thioredoxin peroxidase</fullName>
    </alternativeName>
</protein>
<evidence type="ECO:0000256" key="9">
    <source>
        <dbReference type="ARBA" id="ARBA00038489"/>
    </source>
</evidence>
<keyword evidence="4" id="KW-0049">Antioxidant</keyword>
<evidence type="ECO:0000313" key="15">
    <source>
        <dbReference type="Proteomes" id="UP001156389"/>
    </source>
</evidence>
<dbReference type="EC" id="1.11.1.24" evidence="2"/>
<evidence type="ECO:0000256" key="8">
    <source>
        <dbReference type="ARBA" id="ARBA00032824"/>
    </source>
</evidence>
<keyword evidence="15" id="KW-1185">Reference proteome</keyword>
<accession>A0ABT2K158</accession>
<comment type="catalytic activity">
    <reaction evidence="11">
        <text>a hydroperoxide + [thioredoxin]-dithiol = an alcohol + [thioredoxin]-disulfide + H2O</text>
        <dbReference type="Rhea" id="RHEA:62620"/>
        <dbReference type="Rhea" id="RHEA-COMP:10698"/>
        <dbReference type="Rhea" id="RHEA-COMP:10700"/>
        <dbReference type="ChEBI" id="CHEBI:15377"/>
        <dbReference type="ChEBI" id="CHEBI:29950"/>
        <dbReference type="ChEBI" id="CHEBI:30879"/>
        <dbReference type="ChEBI" id="CHEBI:35924"/>
        <dbReference type="ChEBI" id="CHEBI:50058"/>
        <dbReference type="EC" id="1.11.1.24"/>
    </reaction>
</comment>
<reference evidence="14 15" key="1">
    <citation type="submission" date="2021-10" db="EMBL/GenBank/DDBJ databases">
        <title>Streptomyces gossypii sp. nov., isolated from soil collected from cotton field.</title>
        <authorList>
            <person name="Ge X."/>
            <person name="Chen X."/>
            <person name="Liu W."/>
        </authorList>
    </citation>
    <scope>NUCLEOTIDE SEQUENCE [LARGE SCALE GENOMIC DNA]</scope>
    <source>
        <strain evidence="14 15">N2-109</strain>
    </source>
</reference>
<dbReference type="Proteomes" id="UP001156389">
    <property type="component" value="Unassembled WGS sequence"/>
</dbReference>
<name>A0ABT2K158_9ACTN</name>
<evidence type="ECO:0000256" key="12">
    <source>
        <dbReference type="SAM" id="MobiDB-lite"/>
    </source>
</evidence>
<evidence type="ECO:0000256" key="10">
    <source>
        <dbReference type="ARBA" id="ARBA00041373"/>
    </source>
</evidence>
<dbReference type="InterPro" id="IPR050924">
    <property type="entry name" value="Peroxiredoxin_BCP/PrxQ"/>
</dbReference>
<evidence type="ECO:0000259" key="13">
    <source>
        <dbReference type="PROSITE" id="PS51352"/>
    </source>
</evidence>
<dbReference type="Gene3D" id="3.40.30.10">
    <property type="entry name" value="Glutaredoxin"/>
    <property type="match status" value="1"/>
</dbReference>
<dbReference type="EMBL" id="JAJAGO010000016">
    <property type="protein sequence ID" value="MCT2593900.1"/>
    <property type="molecule type" value="Genomic_DNA"/>
</dbReference>
<feature type="region of interest" description="Disordered" evidence="12">
    <location>
        <begin position="1"/>
        <end position="30"/>
    </location>
</feature>
<sequence length="170" mass="18234">MAKTPETGLPAPGFTLSGIRLTGSGAGEGQSTVERADFTLAADPPPGRPLLLAFYPGDDTSVCTRQLCAYSSELEVFRSRETEVWAISPQDLESHEAFARKHDLRMPLLADPDRTVAKAYGITAPGIGLRRAVFLIGPDGTLRWKHVALLGASFQSVDALKERLDALQAG</sequence>
<evidence type="ECO:0000313" key="14">
    <source>
        <dbReference type="EMBL" id="MCT2593900.1"/>
    </source>
</evidence>
<keyword evidence="6" id="KW-1015">Disulfide bond</keyword>
<evidence type="ECO:0000256" key="6">
    <source>
        <dbReference type="ARBA" id="ARBA00023157"/>
    </source>
</evidence>
<gene>
    <name evidence="14" type="ORF">LHJ74_29010</name>
</gene>
<evidence type="ECO:0000256" key="1">
    <source>
        <dbReference type="ARBA" id="ARBA00003330"/>
    </source>
</evidence>
<dbReference type="PANTHER" id="PTHR42801:SF4">
    <property type="entry name" value="AHPC_TSA FAMILY PROTEIN"/>
    <property type="match status" value="1"/>
</dbReference>
<evidence type="ECO:0000256" key="4">
    <source>
        <dbReference type="ARBA" id="ARBA00022862"/>
    </source>
</evidence>
<feature type="domain" description="Thioredoxin" evidence="13">
    <location>
        <begin position="5"/>
        <end position="169"/>
    </location>
</feature>
<dbReference type="InterPro" id="IPR000866">
    <property type="entry name" value="AhpC/TSA"/>
</dbReference>
<evidence type="ECO:0000256" key="5">
    <source>
        <dbReference type="ARBA" id="ARBA00023002"/>
    </source>
</evidence>
<proteinExistence type="inferred from homology"/>
<comment type="similarity">
    <text evidence="9">Belongs to the peroxiredoxin family. BCP/PrxQ subfamily.</text>
</comment>
<comment type="caution">
    <text evidence="14">The sequence shown here is derived from an EMBL/GenBank/DDBJ whole genome shotgun (WGS) entry which is preliminary data.</text>
</comment>
<evidence type="ECO:0000256" key="2">
    <source>
        <dbReference type="ARBA" id="ARBA00013017"/>
    </source>
</evidence>
<organism evidence="14 15">
    <name type="scientific">Streptomyces gossypii</name>
    <dbReference type="NCBI Taxonomy" id="2883101"/>
    <lineage>
        <taxon>Bacteria</taxon>
        <taxon>Bacillati</taxon>
        <taxon>Actinomycetota</taxon>
        <taxon>Actinomycetes</taxon>
        <taxon>Kitasatosporales</taxon>
        <taxon>Streptomycetaceae</taxon>
        <taxon>Streptomyces</taxon>
    </lineage>
</organism>
<evidence type="ECO:0000256" key="7">
    <source>
        <dbReference type="ARBA" id="ARBA00023284"/>
    </source>
</evidence>
<dbReference type="SUPFAM" id="SSF52833">
    <property type="entry name" value="Thioredoxin-like"/>
    <property type="match status" value="1"/>
</dbReference>
<dbReference type="RefSeq" id="WP_260221211.1">
    <property type="nucleotide sequence ID" value="NZ_JAJAGO010000016.1"/>
</dbReference>
<dbReference type="InterPro" id="IPR036249">
    <property type="entry name" value="Thioredoxin-like_sf"/>
</dbReference>
<dbReference type="CDD" id="cd03017">
    <property type="entry name" value="PRX_BCP"/>
    <property type="match status" value="1"/>
</dbReference>
<dbReference type="Pfam" id="PF00578">
    <property type="entry name" value="AhpC-TSA"/>
    <property type="match status" value="1"/>
</dbReference>
<keyword evidence="5" id="KW-0560">Oxidoreductase</keyword>
<dbReference type="PANTHER" id="PTHR42801">
    <property type="entry name" value="THIOREDOXIN-DEPENDENT PEROXIDE REDUCTASE"/>
    <property type="match status" value="1"/>
</dbReference>